<evidence type="ECO:0000256" key="3">
    <source>
        <dbReference type="ARBA" id="ARBA00022475"/>
    </source>
</evidence>
<evidence type="ECO:0000256" key="8">
    <source>
        <dbReference type="ARBA" id="ARBA00023186"/>
    </source>
</evidence>
<feature type="transmembrane region" description="Helical" evidence="10">
    <location>
        <begin position="122"/>
        <end position="142"/>
    </location>
</feature>
<evidence type="ECO:0000256" key="2">
    <source>
        <dbReference type="ARBA" id="ARBA00022448"/>
    </source>
</evidence>
<sequence length="264" mass="29787">MYGITEILGVPNYGLAIILITILIKIALFPLTQKQMKSMRKMQEIQPETKYLQEKYKGEPEILQKKTMELYKEKGVSPLGGCLPLLLQMPIFIAFYQSLIKFDFAVAEHASFLGIDNIGQSVSYYIGQGDIIPIYLPILAAVTTYLQQRISMVDTNDPTQKSMLYMMPIFMAWIVLKMPAGLPIYWVMFNTLGILQQLYVNWHSKQAKIDNNSSLTIDGGVEEKATQASSEEDKASDTGSQAGREKGGKNNNGSSRDRKKRKKR</sequence>
<keyword evidence="6 10" id="KW-1133">Transmembrane helix</keyword>
<evidence type="ECO:0000256" key="5">
    <source>
        <dbReference type="ARBA" id="ARBA00022927"/>
    </source>
</evidence>
<keyword evidence="2" id="KW-0813">Transport</keyword>
<gene>
    <name evidence="12" type="ORF">ASZ90_020075</name>
</gene>
<dbReference type="PRINTS" id="PR01900">
    <property type="entry name" value="YIDCPROTEIN"/>
</dbReference>
<dbReference type="AlphaFoldDB" id="A0A0W8E2B9"/>
<evidence type="ECO:0000256" key="1">
    <source>
        <dbReference type="ARBA" id="ARBA00004651"/>
    </source>
</evidence>
<keyword evidence="4 10" id="KW-0812">Transmembrane</keyword>
<dbReference type="PANTHER" id="PTHR12428">
    <property type="entry name" value="OXA1"/>
    <property type="match status" value="1"/>
</dbReference>
<dbReference type="InterPro" id="IPR001708">
    <property type="entry name" value="YidC/ALB3/OXA1/COX18"/>
</dbReference>
<reference evidence="12" key="1">
    <citation type="journal article" date="2015" name="Proc. Natl. Acad. Sci. U.S.A.">
        <title>Networks of energetic and metabolic interactions define dynamics in microbial communities.</title>
        <authorList>
            <person name="Embree M."/>
            <person name="Liu J.K."/>
            <person name="Al-Bassam M.M."/>
            <person name="Zengler K."/>
        </authorList>
    </citation>
    <scope>NUCLEOTIDE SEQUENCE</scope>
</reference>
<feature type="region of interest" description="Disordered" evidence="9">
    <location>
        <begin position="213"/>
        <end position="264"/>
    </location>
</feature>
<dbReference type="GO" id="GO:0015031">
    <property type="term" value="P:protein transport"/>
    <property type="evidence" value="ECO:0007669"/>
    <property type="project" value="UniProtKB-KW"/>
</dbReference>
<keyword evidence="8" id="KW-0143">Chaperone</keyword>
<evidence type="ECO:0000256" key="9">
    <source>
        <dbReference type="SAM" id="MobiDB-lite"/>
    </source>
</evidence>
<evidence type="ECO:0000256" key="7">
    <source>
        <dbReference type="ARBA" id="ARBA00023136"/>
    </source>
</evidence>
<keyword evidence="3" id="KW-1003">Cell membrane</keyword>
<dbReference type="InterPro" id="IPR028055">
    <property type="entry name" value="YidC/Oxa/ALB_C"/>
</dbReference>
<feature type="transmembrane region" description="Helical" evidence="10">
    <location>
        <begin position="12"/>
        <end position="32"/>
    </location>
</feature>
<feature type="transmembrane region" description="Helical" evidence="10">
    <location>
        <begin position="163"/>
        <end position="188"/>
    </location>
</feature>
<feature type="transmembrane region" description="Helical" evidence="10">
    <location>
        <begin position="75"/>
        <end position="96"/>
    </location>
</feature>
<evidence type="ECO:0000256" key="6">
    <source>
        <dbReference type="ARBA" id="ARBA00022989"/>
    </source>
</evidence>
<dbReference type="GO" id="GO:0005886">
    <property type="term" value="C:plasma membrane"/>
    <property type="evidence" value="ECO:0007669"/>
    <property type="project" value="UniProtKB-SubCell"/>
</dbReference>
<evidence type="ECO:0000256" key="4">
    <source>
        <dbReference type="ARBA" id="ARBA00022692"/>
    </source>
</evidence>
<feature type="domain" description="Membrane insertase YidC/Oxa/ALB C-terminal" evidence="11">
    <location>
        <begin position="13"/>
        <end position="201"/>
    </location>
</feature>
<keyword evidence="5" id="KW-0653">Protein transport</keyword>
<dbReference type="NCBIfam" id="TIGR03592">
    <property type="entry name" value="yidC_oxa1_cterm"/>
    <property type="match status" value="1"/>
</dbReference>
<comment type="subcellular location">
    <subcellularLocation>
        <location evidence="1">Cell membrane</location>
        <topology evidence="1">Multi-pass membrane protein</topology>
    </subcellularLocation>
</comment>
<evidence type="ECO:0000313" key="12">
    <source>
        <dbReference type="EMBL" id="KUG02573.1"/>
    </source>
</evidence>
<evidence type="ECO:0000256" key="10">
    <source>
        <dbReference type="SAM" id="Phobius"/>
    </source>
</evidence>
<dbReference type="InterPro" id="IPR047196">
    <property type="entry name" value="YidC_ALB_C"/>
</dbReference>
<dbReference type="GO" id="GO:0032977">
    <property type="term" value="F:membrane insertase activity"/>
    <property type="evidence" value="ECO:0007669"/>
    <property type="project" value="InterPro"/>
</dbReference>
<name>A0A0W8E2B9_9ZZZZ</name>
<accession>A0A0W8E2B9</accession>
<organism evidence="12">
    <name type="scientific">hydrocarbon metagenome</name>
    <dbReference type="NCBI Taxonomy" id="938273"/>
    <lineage>
        <taxon>unclassified sequences</taxon>
        <taxon>metagenomes</taxon>
        <taxon>ecological metagenomes</taxon>
    </lineage>
</organism>
<dbReference type="CDD" id="cd20070">
    <property type="entry name" value="5TM_YidC_Alb3"/>
    <property type="match status" value="1"/>
</dbReference>
<proteinExistence type="predicted"/>
<dbReference type="Pfam" id="PF02096">
    <property type="entry name" value="60KD_IMP"/>
    <property type="match status" value="1"/>
</dbReference>
<dbReference type="GO" id="GO:0051205">
    <property type="term" value="P:protein insertion into membrane"/>
    <property type="evidence" value="ECO:0007669"/>
    <property type="project" value="TreeGrafter"/>
</dbReference>
<evidence type="ECO:0000259" key="11">
    <source>
        <dbReference type="Pfam" id="PF02096"/>
    </source>
</evidence>
<feature type="compositionally biased region" description="Basic and acidic residues" evidence="9">
    <location>
        <begin position="221"/>
        <end position="236"/>
    </location>
</feature>
<keyword evidence="7 10" id="KW-0472">Membrane</keyword>
<dbReference type="PANTHER" id="PTHR12428:SF65">
    <property type="entry name" value="CYTOCHROME C OXIDASE ASSEMBLY PROTEIN COX18, MITOCHONDRIAL"/>
    <property type="match status" value="1"/>
</dbReference>
<dbReference type="EMBL" id="LNQE01001917">
    <property type="protein sequence ID" value="KUG02573.1"/>
    <property type="molecule type" value="Genomic_DNA"/>
</dbReference>
<protein>
    <submittedName>
        <fullName evidence="12">Inner membrane protein translocase component yidc, short form oxai-like</fullName>
    </submittedName>
</protein>
<comment type="caution">
    <text evidence="12">The sequence shown here is derived from an EMBL/GenBank/DDBJ whole genome shotgun (WGS) entry which is preliminary data.</text>
</comment>